<evidence type="ECO:0000313" key="8">
    <source>
        <dbReference type="EMBL" id="MFC6835038.1"/>
    </source>
</evidence>
<evidence type="ECO:0000256" key="1">
    <source>
        <dbReference type="ARBA" id="ARBA00005010"/>
    </source>
</evidence>
<evidence type="ECO:0000259" key="7">
    <source>
        <dbReference type="Pfam" id="PF14824"/>
    </source>
</evidence>
<evidence type="ECO:0000313" key="9">
    <source>
        <dbReference type="Proteomes" id="UP001596406"/>
    </source>
</evidence>
<keyword evidence="9" id="KW-1185">Reference proteome</keyword>
<keyword evidence="4" id="KW-0520">NAD</keyword>
<evidence type="ECO:0000256" key="6">
    <source>
        <dbReference type="ARBA" id="ARBA00047561"/>
    </source>
</evidence>
<dbReference type="GO" id="GO:0043115">
    <property type="term" value="F:precorrin-2 dehydrogenase activity"/>
    <property type="evidence" value="ECO:0007669"/>
    <property type="project" value="UniProtKB-EC"/>
</dbReference>
<accession>A0ABD5U8A0</accession>
<evidence type="ECO:0000256" key="2">
    <source>
        <dbReference type="ARBA" id="ARBA00012400"/>
    </source>
</evidence>
<proteinExistence type="predicted"/>
<keyword evidence="3" id="KW-0560">Oxidoreductase</keyword>
<evidence type="ECO:0000256" key="3">
    <source>
        <dbReference type="ARBA" id="ARBA00023002"/>
    </source>
</evidence>
<dbReference type="Proteomes" id="UP001596406">
    <property type="component" value="Unassembled WGS sequence"/>
</dbReference>
<dbReference type="Pfam" id="PF13241">
    <property type="entry name" value="NAD_binding_7"/>
    <property type="match status" value="1"/>
</dbReference>
<dbReference type="SUPFAM" id="SSF75615">
    <property type="entry name" value="Siroheme synthase middle domains-like"/>
    <property type="match status" value="1"/>
</dbReference>
<dbReference type="PANTHER" id="PTHR35330">
    <property type="entry name" value="SIROHEME BIOSYNTHESIS PROTEIN MET8"/>
    <property type="match status" value="1"/>
</dbReference>
<dbReference type="EC" id="1.3.1.76" evidence="2"/>
<dbReference type="NCBIfam" id="TIGR01470">
    <property type="entry name" value="cysG_Nterm"/>
    <property type="match status" value="1"/>
</dbReference>
<gene>
    <name evidence="8" type="ORF">ACFQHK_00780</name>
</gene>
<dbReference type="PANTHER" id="PTHR35330:SF1">
    <property type="entry name" value="SIROHEME BIOSYNTHESIS PROTEIN MET8"/>
    <property type="match status" value="1"/>
</dbReference>
<keyword evidence="5" id="KW-0627">Porphyrin biosynthesis</keyword>
<dbReference type="InterPro" id="IPR036291">
    <property type="entry name" value="NAD(P)-bd_dom_sf"/>
</dbReference>
<reference evidence="8 9" key="1">
    <citation type="journal article" date="2019" name="Int. J. Syst. Evol. Microbiol.">
        <title>The Global Catalogue of Microorganisms (GCM) 10K type strain sequencing project: providing services to taxonomists for standard genome sequencing and annotation.</title>
        <authorList>
            <consortium name="The Broad Institute Genomics Platform"/>
            <consortium name="The Broad Institute Genome Sequencing Center for Infectious Disease"/>
            <person name="Wu L."/>
            <person name="Ma J."/>
        </authorList>
    </citation>
    <scope>NUCLEOTIDE SEQUENCE [LARGE SCALE GENOMIC DNA]</scope>
    <source>
        <strain evidence="8 9">PSRA2</strain>
    </source>
</reference>
<name>A0ABD5U8A0_9EURY</name>
<comment type="pathway">
    <text evidence="1">Porphyrin-containing compound metabolism; siroheme biosynthesis; sirohydrochlorin from precorrin-2: step 1/1.</text>
</comment>
<dbReference type="InterPro" id="IPR028161">
    <property type="entry name" value="Met8-like"/>
</dbReference>
<feature type="domain" description="Siroheme synthase central" evidence="7">
    <location>
        <begin position="125"/>
        <end position="146"/>
    </location>
</feature>
<dbReference type="SUPFAM" id="SSF51735">
    <property type="entry name" value="NAD(P)-binding Rossmann-fold domains"/>
    <property type="match status" value="1"/>
</dbReference>
<dbReference type="RefSeq" id="WP_304446746.1">
    <property type="nucleotide sequence ID" value="NZ_JARRAH010000001.1"/>
</dbReference>
<dbReference type="InterPro" id="IPR006367">
    <property type="entry name" value="Sirohaem_synthase_N"/>
</dbReference>
<comment type="caution">
    <text evidence="8">The sequence shown here is derived from an EMBL/GenBank/DDBJ whole genome shotgun (WGS) entry which is preliminary data.</text>
</comment>
<evidence type="ECO:0000256" key="5">
    <source>
        <dbReference type="ARBA" id="ARBA00023244"/>
    </source>
</evidence>
<protein>
    <recommendedName>
        <fullName evidence="2">precorrin-2 dehydrogenase</fullName>
        <ecNumber evidence="2">1.3.1.76</ecNumber>
    </recommendedName>
</protein>
<sequence>MIPLLHDFSGRRVLVFGGGRVGARRARTFAREADVVVVSPAFEGGPYGDASLVRAAPRPVDADAWVERVAPALVVAATDDPDLNDAVARAARERGCLVNRADRSGDREAGDVAVPATVRDDPVVVAVSSGGRSPAVSRVLRRRIEREVEGAGELARLTGDLRERLREEQPPERRRAAVRAVAESDRVWKTLGSGTGKAEQIVDEIVSAQLGESP</sequence>
<evidence type="ECO:0000256" key="4">
    <source>
        <dbReference type="ARBA" id="ARBA00023027"/>
    </source>
</evidence>
<dbReference type="Gene3D" id="3.30.160.110">
    <property type="entry name" value="Siroheme synthase, domain 2"/>
    <property type="match status" value="1"/>
</dbReference>
<dbReference type="GO" id="GO:0006779">
    <property type="term" value="P:porphyrin-containing compound biosynthetic process"/>
    <property type="evidence" value="ECO:0007669"/>
    <property type="project" value="UniProtKB-KW"/>
</dbReference>
<dbReference type="EMBL" id="JBHSXM010000001">
    <property type="protein sequence ID" value="MFC6835038.1"/>
    <property type="molecule type" value="Genomic_DNA"/>
</dbReference>
<dbReference type="InterPro" id="IPR028281">
    <property type="entry name" value="Sirohaem_synthase_central"/>
</dbReference>
<dbReference type="Pfam" id="PF14824">
    <property type="entry name" value="Sirohm_synth_M"/>
    <property type="match status" value="1"/>
</dbReference>
<comment type="catalytic activity">
    <reaction evidence="6">
        <text>precorrin-2 + NAD(+) = sirohydrochlorin + NADH + 2 H(+)</text>
        <dbReference type="Rhea" id="RHEA:15613"/>
        <dbReference type="ChEBI" id="CHEBI:15378"/>
        <dbReference type="ChEBI" id="CHEBI:57540"/>
        <dbReference type="ChEBI" id="CHEBI:57945"/>
        <dbReference type="ChEBI" id="CHEBI:58351"/>
        <dbReference type="ChEBI" id="CHEBI:58827"/>
        <dbReference type="EC" id="1.3.1.76"/>
    </reaction>
</comment>
<organism evidence="8 9">
    <name type="scientific">Halomarina ordinaria</name>
    <dbReference type="NCBI Taxonomy" id="3033939"/>
    <lineage>
        <taxon>Archaea</taxon>
        <taxon>Methanobacteriati</taxon>
        <taxon>Methanobacteriota</taxon>
        <taxon>Stenosarchaea group</taxon>
        <taxon>Halobacteria</taxon>
        <taxon>Halobacteriales</taxon>
        <taxon>Natronomonadaceae</taxon>
        <taxon>Halomarina</taxon>
    </lineage>
</organism>
<dbReference type="Gene3D" id="3.40.50.720">
    <property type="entry name" value="NAD(P)-binding Rossmann-like Domain"/>
    <property type="match status" value="1"/>
</dbReference>
<dbReference type="AlphaFoldDB" id="A0ABD5U8A0"/>